<feature type="compositionally biased region" description="Basic and acidic residues" evidence="1">
    <location>
        <begin position="1447"/>
        <end position="1456"/>
    </location>
</feature>
<feature type="region of interest" description="Disordered" evidence="1">
    <location>
        <begin position="1127"/>
        <end position="1159"/>
    </location>
</feature>
<accession>A0A5B6V5E2</accession>
<name>A0A5B6V5E2_9ROSI</name>
<proteinExistence type="predicted"/>
<feature type="region of interest" description="Disordered" evidence="1">
    <location>
        <begin position="1204"/>
        <end position="1393"/>
    </location>
</feature>
<feature type="compositionally biased region" description="Basic and acidic residues" evidence="1">
    <location>
        <begin position="937"/>
        <end position="946"/>
    </location>
</feature>
<feature type="compositionally biased region" description="Basic residues" evidence="1">
    <location>
        <begin position="1224"/>
        <end position="1238"/>
    </location>
</feature>
<dbReference type="Proteomes" id="UP000325315">
    <property type="component" value="Unassembled WGS sequence"/>
</dbReference>
<feature type="compositionally biased region" description="Polar residues" evidence="1">
    <location>
        <begin position="870"/>
        <end position="886"/>
    </location>
</feature>
<feature type="region of interest" description="Disordered" evidence="1">
    <location>
        <begin position="189"/>
        <end position="224"/>
    </location>
</feature>
<feature type="compositionally biased region" description="Basic and acidic residues" evidence="1">
    <location>
        <begin position="1361"/>
        <end position="1382"/>
    </location>
</feature>
<feature type="compositionally biased region" description="Basic and acidic residues" evidence="1">
    <location>
        <begin position="1303"/>
        <end position="1316"/>
    </location>
</feature>
<feature type="region of interest" description="Disordered" evidence="1">
    <location>
        <begin position="742"/>
        <end position="773"/>
    </location>
</feature>
<feature type="compositionally biased region" description="Basic and acidic residues" evidence="1">
    <location>
        <begin position="832"/>
        <end position="843"/>
    </location>
</feature>
<feature type="region of interest" description="Disordered" evidence="1">
    <location>
        <begin position="815"/>
        <end position="1004"/>
    </location>
</feature>
<feature type="compositionally biased region" description="Polar residues" evidence="1">
    <location>
        <begin position="846"/>
        <end position="862"/>
    </location>
</feature>
<protein>
    <submittedName>
        <fullName evidence="2">Pax6</fullName>
    </submittedName>
</protein>
<organism evidence="2 3">
    <name type="scientific">Gossypium australe</name>
    <dbReference type="NCBI Taxonomy" id="47621"/>
    <lineage>
        <taxon>Eukaryota</taxon>
        <taxon>Viridiplantae</taxon>
        <taxon>Streptophyta</taxon>
        <taxon>Embryophyta</taxon>
        <taxon>Tracheophyta</taxon>
        <taxon>Spermatophyta</taxon>
        <taxon>Magnoliopsida</taxon>
        <taxon>eudicotyledons</taxon>
        <taxon>Gunneridae</taxon>
        <taxon>Pentapetalae</taxon>
        <taxon>rosids</taxon>
        <taxon>malvids</taxon>
        <taxon>Malvales</taxon>
        <taxon>Malvaceae</taxon>
        <taxon>Malvoideae</taxon>
        <taxon>Gossypium</taxon>
    </lineage>
</organism>
<dbReference type="EMBL" id="SMMG02000008">
    <property type="protein sequence ID" value="KAA3464294.1"/>
    <property type="molecule type" value="Genomic_DNA"/>
</dbReference>
<comment type="caution">
    <text evidence="2">The sequence shown here is derived from an EMBL/GenBank/DDBJ whole genome shotgun (WGS) entry which is preliminary data.</text>
</comment>
<feature type="compositionally biased region" description="Basic and acidic residues" evidence="1">
    <location>
        <begin position="1336"/>
        <end position="1349"/>
    </location>
</feature>
<keyword evidence="3" id="KW-1185">Reference proteome</keyword>
<feature type="compositionally biased region" description="Polar residues" evidence="1">
    <location>
        <begin position="972"/>
        <end position="1004"/>
    </location>
</feature>
<evidence type="ECO:0000313" key="3">
    <source>
        <dbReference type="Proteomes" id="UP000325315"/>
    </source>
</evidence>
<dbReference type="OrthoDB" id="758862at2759"/>
<reference evidence="2" key="1">
    <citation type="submission" date="2019-08" db="EMBL/GenBank/DDBJ databases">
        <authorList>
            <person name="Liu F."/>
        </authorList>
    </citation>
    <scope>NUCLEOTIDE SEQUENCE [LARGE SCALE GENOMIC DNA]</scope>
    <source>
        <strain evidence="2">PA1801</strain>
        <tissue evidence="2">Leaf</tissue>
    </source>
</reference>
<feature type="compositionally biased region" description="Low complexity" evidence="1">
    <location>
        <begin position="818"/>
        <end position="831"/>
    </location>
</feature>
<dbReference type="PANTHER" id="PTHR34536">
    <property type="entry name" value="DENTIN SIALOPHOSPHOPROTEIN-LIKE PROTEIN"/>
    <property type="match status" value="1"/>
</dbReference>
<feature type="compositionally biased region" description="Basic and acidic residues" evidence="1">
    <location>
        <begin position="204"/>
        <end position="218"/>
    </location>
</feature>
<dbReference type="PANTHER" id="PTHR34536:SF4">
    <property type="entry name" value="BTZ DOMAIN-CONTAINING PROTEIN"/>
    <property type="match status" value="1"/>
</dbReference>
<evidence type="ECO:0000313" key="2">
    <source>
        <dbReference type="EMBL" id="KAA3464294.1"/>
    </source>
</evidence>
<feature type="compositionally biased region" description="Basic and acidic residues" evidence="1">
    <location>
        <begin position="898"/>
        <end position="913"/>
    </location>
</feature>
<feature type="compositionally biased region" description="Acidic residues" evidence="1">
    <location>
        <begin position="759"/>
        <end position="771"/>
    </location>
</feature>
<evidence type="ECO:0000256" key="1">
    <source>
        <dbReference type="SAM" id="MobiDB-lite"/>
    </source>
</evidence>
<sequence>MGVKPSVGQFSEYTAGIPIKKRRFPFILSTENELEQKGFSSPVQGSTVSNDGIVAVRSTPGCVLVSSNTSDALASSNTSGVVASLNNSGILGSSKTSVINADGVTASLSAGSFASSSNALDVAMSSTAGSAAACFNAGSVASSSKASSAAMSSTSVSLAGSLNAGSVAVSSSAISVAAGSIASRAVENPNASSVGGSGLSFPDASEKSAHEKEKRSSDDTNVSMVQGNTNLLRVKLEEQSFAVQSRSLADISCKGKLVATGTSDNIMRKLAKSELDLVGNDSLTFSVGKDVYSQKSVDGKFESQLPLVSGSPGLSLGLREYPSAMASGNNEQGFRNQEKTEPVSLNLSLSKGEGTIQLRSTAVQPNTKGSNMLADRTNWDLNTTMDYWEGPASDDGASKMATQMYDIKPVICSAGMTVASMPTQLQIPEEIENRAKIKMSSIVSSQQYSTEDSLCLGLTTPYLHLNPNEKPTGSSGKIVSGNVVANVSSLGEPVPASKPTMVNYKPVKSEPLDESVRSDSGVTKAKPTGSLNITRVKSEIIEKCSLERLKSSTISTLKSVDARSIKPEPVCESNKETPERMEGPMNQSDEQMLAVPTSTDSSLHSGVTTHVEHFMQAKETEASVEAQVASKMISSAGVTTHAEHLMQAKETEPSGEGQVASQMISSADVTTHAEHFMQAKETEPIGEGLVASEMISSADHDVNESNIAGKLDNSSSQSKIVEDSDHCKLKFMDVQLPDFRGSVEGSASDEEKINLSGDVLEEDSYGSDYESDDKRELATAMDIEHHRRAEEDFEDGEVREPVVNTEIEVPICEMQEAGNGNDGDNNPSSSSFREKETLIKDPGIKSNDTNTNECIDTSVNKDSATEANKEASLQESSAVEMPSSQMDGKRHIKAIPRKSLDASEKKDTVKGQEGEQASIQFSDTSQGTSVTISQGIDDAKKTDSEGKGNSALPKGEAFSSGDDAGKDVDNGGNRSRIINLSRASNLSSPGRTRSISGRTLQSQIGRERLPDVALEGDKFHHRGRDEAYADSLHRFPRERHHVQPSRNNRISFMRGRGRISSRIDTLRGDQDSECNFASEFYNGPTEFRVVRHKNASAVSDADPNFSSYNNGQDGAYFGTGRGGRKILNDDPPIFSQLPPRRRSPGGRDGPAGRGLPMVRRVPRNLSPSRCIAEDGSELVGLRHMRGFADDHTDPMFARCQPSFEGLDGPFVRGNREFTSVQRRGIPRTRSKSPTRQRTRSPGPWSSLRRRSPDGFGGPLELPHRRSPPLYRMERIRSPDRPCFAGEMGVRRHGSPPYLSRPSNDLRDLDPSRDHGHPRSGISNRSPSGRILLRNSRRLDLVDPRERNEGDDYFGGPMPSGRFHDLGTDGNPDERRRYGDRRGPVRPFRSPYGVADSENFHLNAEGGPRSFRFCPEDDPELHERGNMREREFDRRIKNRPGNAPRRTRNMEEQEGNFRHGGQNKIWKQQMVEDLSPAEKTRVLAFLRLKQNEGSCEVKIVWFWPGFCFGSKQQFLFDSAVSVEMSCVDLHSTNWFSIGTGVGTTLFAFEKPKLNGASAGDDSNKFKINVFEDELISRFSNDLEGCVTLARSVLLSTPNYFMQIIRVPVSVCAEIEKIAQDDFLANISRGQCSFVKRSLAKVWPLVCQSLSWLIDESITLREVTTVDGNWNWNYLCQYLNNDIISYIAIIPAPNPLVGHDTLILKWSTNGIFIVKSTYNTLMKDCLQPTNNK</sequence>
<gene>
    <name evidence="2" type="ORF">EPI10_008562</name>
</gene>
<feature type="compositionally biased region" description="Polar residues" evidence="1">
    <location>
        <begin position="915"/>
        <end position="934"/>
    </location>
</feature>
<feature type="region of interest" description="Disordered" evidence="1">
    <location>
        <begin position="1436"/>
        <end position="1457"/>
    </location>
</feature>